<reference evidence="1" key="1">
    <citation type="journal article" date="2022" name="bioRxiv">
        <title>Sequencing and chromosome-scale assembly of the giantPleurodeles waltlgenome.</title>
        <authorList>
            <person name="Brown T."/>
            <person name="Elewa A."/>
            <person name="Iarovenko S."/>
            <person name="Subramanian E."/>
            <person name="Araus A.J."/>
            <person name="Petzold A."/>
            <person name="Susuki M."/>
            <person name="Suzuki K.-i.T."/>
            <person name="Hayashi T."/>
            <person name="Toyoda A."/>
            <person name="Oliveira C."/>
            <person name="Osipova E."/>
            <person name="Leigh N.D."/>
            <person name="Simon A."/>
            <person name="Yun M.H."/>
        </authorList>
    </citation>
    <scope>NUCLEOTIDE SEQUENCE</scope>
    <source>
        <strain evidence="1">20211129_DDA</strain>
        <tissue evidence="1">Liver</tissue>
    </source>
</reference>
<evidence type="ECO:0000313" key="2">
    <source>
        <dbReference type="Proteomes" id="UP001066276"/>
    </source>
</evidence>
<dbReference type="Proteomes" id="UP001066276">
    <property type="component" value="Chromosome 11"/>
</dbReference>
<accession>A0AAV7LMU6</accession>
<dbReference type="EMBL" id="JANPWB010000015">
    <property type="protein sequence ID" value="KAJ1092348.1"/>
    <property type="molecule type" value="Genomic_DNA"/>
</dbReference>
<keyword evidence="2" id="KW-1185">Reference proteome</keyword>
<evidence type="ECO:0000313" key="1">
    <source>
        <dbReference type="EMBL" id="KAJ1092348.1"/>
    </source>
</evidence>
<proteinExistence type="predicted"/>
<protein>
    <submittedName>
        <fullName evidence="1">Uncharacterized protein</fullName>
    </submittedName>
</protein>
<name>A0AAV7LMU6_PLEWA</name>
<organism evidence="1 2">
    <name type="scientific">Pleurodeles waltl</name>
    <name type="common">Iberian ribbed newt</name>
    <dbReference type="NCBI Taxonomy" id="8319"/>
    <lineage>
        <taxon>Eukaryota</taxon>
        <taxon>Metazoa</taxon>
        <taxon>Chordata</taxon>
        <taxon>Craniata</taxon>
        <taxon>Vertebrata</taxon>
        <taxon>Euteleostomi</taxon>
        <taxon>Amphibia</taxon>
        <taxon>Batrachia</taxon>
        <taxon>Caudata</taxon>
        <taxon>Salamandroidea</taxon>
        <taxon>Salamandridae</taxon>
        <taxon>Pleurodelinae</taxon>
        <taxon>Pleurodeles</taxon>
    </lineage>
</organism>
<sequence length="163" mass="18413">METRTNVLETEVKAAVKQLAVQELHISDIQWKTEDAENRQRGNNLLILGIAEGLEGKDKRTYVVSLFKKAFPDLVGWNWEMEIQRAHLFPLFKKKQGKLYSQEIYPQEDEESQYMANISVGQLQDGDKKELEAPLLDKEVGAAVTALSSGKVAGSDQIPQRIL</sequence>
<comment type="caution">
    <text evidence="1">The sequence shown here is derived from an EMBL/GenBank/DDBJ whole genome shotgun (WGS) entry which is preliminary data.</text>
</comment>
<gene>
    <name evidence="1" type="ORF">NDU88_005459</name>
</gene>
<dbReference type="AlphaFoldDB" id="A0AAV7LMU6"/>